<dbReference type="Gene3D" id="3.40.50.150">
    <property type="entry name" value="Vaccinia Virus protein VP39"/>
    <property type="match status" value="1"/>
</dbReference>
<dbReference type="SUPFAM" id="SSF53335">
    <property type="entry name" value="S-adenosyl-L-methionine-dependent methyltransferases"/>
    <property type="match status" value="1"/>
</dbReference>
<name>A0A6L9MQK0_9ALTE</name>
<dbReference type="CDD" id="cd02440">
    <property type="entry name" value="AdoMet_MTases"/>
    <property type="match status" value="1"/>
</dbReference>
<feature type="binding site" evidence="5">
    <location>
        <begin position="123"/>
        <end position="127"/>
    </location>
    <ligand>
        <name>S-adenosyl-L-methionine</name>
        <dbReference type="ChEBI" id="CHEBI:59789"/>
    </ligand>
</feature>
<dbReference type="NCBIfam" id="TIGR03534">
    <property type="entry name" value="RF_mod_PrmC"/>
    <property type="match status" value="1"/>
</dbReference>
<dbReference type="GO" id="GO:0003676">
    <property type="term" value="F:nucleic acid binding"/>
    <property type="evidence" value="ECO:0007669"/>
    <property type="project" value="InterPro"/>
</dbReference>
<dbReference type="PROSITE" id="PS00092">
    <property type="entry name" value="N6_MTASE"/>
    <property type="match status" value="1"/>
</dbReference>
<dbReference type="EMBL" id="JAAAWP010000001">
    <property type="protein sequence ID" value="NDW20446.1"/>
    <property type="molecule type" value="Genomic_DNA"/>
</dbReference>
<dbReference type="FunFam" id="3.40.50.150:FF:000053">
    <property type="entry name" value="Release factor glutamine methyltransferase"/>
    <property type="match status" value="1"/>
</dbReference>
<evidence type="ECO:0000256" key="3">
    <source>
        <dbReference type="ARBA" id="ARBA00022691"/>
    </source>
</evidence>
<dbReference type="InterPro" id="IPR004556">
    <property type="entry name" value="HemK-like"/>
</dbReference>
<comment type="caution">
    <text evidence="8">The sequence shown here is derived from an EMBL/GenBank/DDBJ whole genome shotgun (WGS) entry which is preliminary data.</text>
</comment>
<proteinExistence type="inferred from homology"/>
<comment type="catalytic activity">
    <reaction evidence="4 5">
        <text>L-glutaminyl-[peptide chain release factor] + S-adenosyl-L-methionine = N(5)-methyl-L-glutaminyl-[peptide chain release factor] + S-adenosyl-L-homocysteine + H(+)</text>
        <dbReference type="Rhea" id="RHEA:42896"/>
        <dbReference type="Rhea" id="RHEA-COMP:10271"/>
        <dbReference type="Rhea" id="RHEA-COMP:10272"/>
        <dbReference type="ChEBI" id="CHEBI:15378"/>
        <dbReference type="ChEBI" id="CHEBI:30011"/>
        <dbReference type="ChEBI" id="CHEBI:57856"/>
        <dbReference type="ChEBI" id="CHEBI:59789"/>
        <dbReference type="ChEBI" id="CHEBI:61891"/>
        <dbReference type="EC" id="2.1.1.297"/>
    </reaction>
</comment>
<organism evidence="8 9">
    <name type="scientific">Alteromonas hispanica</name>
    <dbReference type="NCBI Taxonomy" id="315421"/>
    <lineage>
        <taxon>Bacteria</taxon>
        <taxon>Pseudomonadati</taxon>
        <taxon>Pseudomonadota</taxon>
        <taxon>Gammaproteobacteria</taxon>
        <taxon>Alteromonadales</taxon>
        <taxon>Alteromonadaceae</taxon>
        <taxon>Alteromonas/Salinimonas group</taxon>
        <taxon>Alteromonas</taxon>
    </lineage>
</organism>
<dbReference type="HAMAP" id="MF_02126">
    <property type="entry name" value="RF_methyltr_PrmC"/>
    <property type="match status" value="1"/>
</dbReference>
<dbReference type="GO" id="GO:0102559">
    <property type="term" value="F:peptide chain release factor N(5)-glutamine methyltransferase activity"/>
    <property type="evidence" value="ECO:0007669"/>
    <property type="project" value="UniProtKB-EC"/>
</dbReference>
<keyword evidence="1 5" id="KW-0489">Methyltransferase</keyword>
<evidence type="ECO:0000313" key="9">
    <source>
        <dbReference type="Proteomes" id="UP000478837"/>
    </source>
</evidence>
<feature type="binding site" evidence="5">
    <location>
        <begin position="189"/>
        <end position="192"/>
    </location>
    <ligand>
        <name>substrate</name>
    </ligand>
</feature>
<feature type="domain" description="Methyltransferase" evidence="6">
    <location>
        <begin position="118"/>
        <end position="233"/>
    </location>
</feature>
<keyword evidence="9" id="KW-1185">Reference proteome</keyword>
<feature type="binding site" evidence="5">
    <location>
        <position position="174"/>
    </location>
    <ligand>
        <name>S-adenosyl-L-methionine</name>
        <dbReference type="ChEBI" id="CHEBI:59789"/>
    </ligand>
</feature>
<dbReference type="Gene3D" id="1.10.8.10">
    <property type="entry name" value="DNA helicase RuvA subunit, C-terminal domain"/>
    <property type="match status" value="1"/>
</dbReference>
<dbReference type="InterPro" id="IPR029063">
    <property type="entry name" value="SAM-dependent_MTases_sf"/>
</dbReference>
<dbReference type="AlphaFoldDB" id="A0A6L9MQK0"/>
<evidence type="ECO:0000256" key="5">
    <source>
        <dbReference type="HAMAP-Rule" id="MF_02126"/>
    </source>
</evidence>
<sequence length="283" mass="31008">MRIDDALVWAAKELEGGESPSVDAKVLLANVIGKDATYLFTWPDKTLEPQALERFKQAIERRRLGEPVAYITGKRDFWTLTLATSPHTLIPRPDTEVLVEQVLNRLPQSNKGNGARFSICDLGTGTGAIALALATELPQASVTGIDFKQEAVELATHNASVNRISNATFIQSDWFAALNNMQFDVIVSNPPYIEDSSTYLKQGDVQFEPKTALISGEDGLRDIRHIINKSQSYLAAGGLIAFEHGFNQGESVRTLLLKAGFTDVETVKDYGGNDRVTLGFLPI</sequence>
<dbReference type="InterPro" id="IPR002052">
    <property type="entry name" value="DNA_methylase_N6_adenine_CS"/>
</dbReference>
<dbReference type="Pfam" id="PF17827">
    <property type="entry name" value="PrmC_N"/>
    <property type="match status" value="1"/>
</dbReference>
<dbReference type="EC" id="2.1.1.297" evidence="5"/>
<dbReference type="Pfam" id="PF13847">
    <property type="entry name" value="Methyltransf_31"/>
    <property type="match status" value="1"/>
</dbReference>
<accession>A0A6L9MQK0</accession>
<dbReference type="InterPro" id="IPR025714">
    <property type="entry name" value="Methyltranfer_dom"/>
</dbReference>
<comment type="function">
    <text evidence="5">Methylates the class 1 translation termination release factors RF1/PrfA and RF2/PrfB on the glutamine residue of the universally conserved GGQ motif.</text>
</comment>
<feature type="binding site" evidence="5">
    <location>
        <position position="189"/>
    </location>
    <ligand>
        <name>S-adenosyl-L-methionine</name>
        <dbReference type="ChEBI" id="CHEBI:59789"/>
    </ligand>
</feature>
<feature type="binding site" evidence="5">
    <location>
        <position position="146"/>
    </location>
    <ligand>
        <name>S-adenosyl-L-methionine</name>
        <dbReference type="ChEBI" id="CHEBI:59789"/>
    </ligand>
</feature>
<keyword evidence="2 5" id="KW-0808">Transferase</keyword>
<dbReference type="PANTHER" id="PTHR18895:SF74">
    <property type="entry name" value="MTRF1L RELEASE FACTOR GLUTAMINE METHYLTRANSFERASE"/>
    <property type="match status" value="1"/>
</dbReference>
<gene>
    <name evidence="5 8" type="primary">prmC</name>
    <name evidence="8" type="ORF">GTW09_02760</name>
</gene>
<dbReference type="NCBIfam" id="TIGR00536">
    <property type="entry name" value="hemK_fam"/>
    <property type="match status" value="1"/>
</dbReference>
<dbReference type="RefSeq" id="WP_163109843.1">
    <property type="nucleotide sequence ID" value="NZ_JAAAWP010000001.1"/>
</dbReference>
<protein>
    <recommendedName>
        <fullName evidence="5">Release factor glutamine methyltransferase</fullName>
        <shortName evidence="5">RF MTase</shortName>
        <ecNumber evidence="5">2.1.1.297</ecNumber>
    </recommendedName>
    <alternativeName>
        <fullName evidence="5">N5-glutamine methyltransferase PrmC</fullName>
    </alternativeName>
    <alternativeName>
        <fullName evidence="5">Protein-(glutamine-N5) MTase PrmC</fullName>
    </alternativeName>
    <alternativeName>
        <fullName evidence="5">Protein-glutamine N-methyltransferase PrmC</fullName>
    </alternativeName>
</protein>
<evidence type="ECO:0000256" key="1">
    <source>
        <dbReference type="ARBA" id="ARBA00022603"/>
    </source>
</evidence>
<dbReference type="InterPro" id="IPR019874">
    <property type="entry name" value="RF_methyltr_PrmC"/>
</dbReference>
<evidence type="ECO:0000256" key="4">
    <source>
        <dbReference type="ARBA" id="ARBA00048391"/>
    </source>
</evidence>
<dbReference type="InterPro" id="IPR040758">
    <property type="entry name" value="PrmC_N"/>
</dbReference>
<dbReference type="InterPro" id="IPR050320">
    <property type="entry name" value="N5-glutamine_MTase"/>
</dbReference>
<evidence type="ECO:0000259" key="7">
    <source>
        <dbReference type="Pfam" id="PF17827"/>
    </source>
</evidence>
<dbReference type="GO" id="GO:0032259">
    <property type="term" value="P:methylation"/>
    <property type="evidence" value="ECO:0007669"/>
    <property type="project" value="UniProtKB-KW"/>
</dbReference>
<evidence type="ECO:0000259" key="6">
    <source>
        <dbReference type="Pfam" id="PF13847"/>
    </source>
</evidence>
<evidence type="ECO:0000313" key="8">
    <source>
        <dbReference type="EMBL" id="NDW20446.1"/>
    </source>
</evidence>
<dbReference type="PANTHER" id="PTHR18895">
    <property type="entry name" value="HEMK METHYLTRANSFERASE"/>
    <property type="match status" value="1"/>
</dbReference>
<keyword evidence="3 5" id="KW-0949">S-adenosyl-L-methionine</keyword>
<evidence type="ECO:0000256" key="2">
    <source>
        <dbReference type="ARBA" id="ARBA00022679"/>
    </source>
</evidence>
<comment type="similarity">
    <text evidence="5">Belongs to the protein N5-glutamine methyltransferase family. PrmC subfamily.</text>
</comment>
<feature type="domain" description="Release factor glutamine methyltransferase N-terminal" evidence="7">
    <location>
        <begin position="5"/>
        <end position="73"/>
    </location>
</feature>
<reference evidence="8 9" key="1">
    <citation type="submission" date="2020-01" db="EMBL/GenBank/DDBJ databases">
        <title>Genomes of bacteria type strains.</title>
        <authorList>
            <person name="Chen J."/>
            <person name="Zhu S."/>
            <person name="Yang J."/>
        </authorList>
    </citation>
    <scope>NUCLEOTIDE SEQUENCE [LARGE SCALE GENOMIC DNA]</scope>
    <source>
        <strain evidence="8 9">LMG 22958</strain>
    </source>
</reference>
<dbReference type="Proteomes" id="UP000478837">
    <property type="component" value="Unassembled WGS sequence"/>
</dbReference>